<feature type="transmembrane region" description="Helical" evidence="3">
    <location>
        <begin position="95"/>
        <end position="112"/>
    </location>
</feature>
<evidence type="ECO:0000256" key="3">
    <source>
        <dbReference type="SAM" id="Phobius"/>
    </source>
</evidence>
<dbReference type="PATRIC" id="fig|866895.3.peg.3584"/>
<evidence type="ECO:0000256" key="1">
    <source>
        <dbReference type="ARBA" id="ARBA00004127"/>
    </source>
</evidence>
<dbReference type="InterPro" id="IPR037185">
    <property type="entry name" value="EmrE-like"/>
</dbReference>
<evidence type="ECO:0000313" key="6">
    <source>
        <dbReference type="Proteomes" id="UP000007397"/>
    </source>
</evidence>
<dbReference type="AlphaFoldDB" id="I0JRW9"/>
<reference evidence="5 6" key="1">
    <citation type="journal article" date="2013" name="Environ. Microbiol.">
        <title>Chloride and organic osmolytes: a hybrid strategy to cope with elevated salinities by the moderately halophilic, chloride-dependent bacterium Halobacillus halophilus.</title>
        <authorList>
            <person name="Saum S.H."/>
            <person name="Pfeiffer F."/>
            <person name="Palm P."/>
            <person name="Rampp M."/>
            <person name="Schuster S.C."/>
            <person name="Muller V."/>
            <person name="Oesterhelt D."/>
        </authorList>
    </citation>
    <scope>NUCLEOTIDE SEQUENCE [LARGE SCALE GENOMIC DNA]</scope>
    <source>
        <strain evidence="6">ATCC 35676 / DSM 2266 / JCM 20832 / KCTC 3685 / LMG 17431 / NBRC 102448 / NCIMB 2269</strain>
    </source>
</reference>
<dbReference type="STRING" id="866895.HBHAL_4552"/>
<organism evidence="5 6">
    <name type="scientific">Halobacillus halophilus (strain ATCC 35676 / DSM 2266 / JCM 20832 / KCTC 3685 / LMG 17431 / NBRC 102448 / NCIMB 2269)</name>
    <name type="common">Sporosarcina halophila</name>
    <dbReference type="NCBI Taxonomy" id="866895"/>
    <lineage>
        <taxon>Bacteria</taxon>
        <taxon>Bacillati</taxon>
        <taxon>Bacillota</taxon>
        <taxon>Bacilli</taxon>
        <taxon>Bacillales</taxon>
        <taxon>Bacillaceae</taxon>
        <taxon>Halobacillus</taxon>
    </lineage>
</organism>
<keyword evidence="3" id="KW-0812">Transmembrane</keyword>
<keyword evidence="3" id="KW-1133">Transmembrane helix</keyword>
<keyword evidence="3" id="KW-0472">Membrane</keyword>
<dbReference type="Gene3D" id="1.10.3730.20">
    <property type="match status" value="1"/>
</dbReference>
<dbReference type="Proteomes" id="UP000007397">
    <property type="component" value="Chromosome"/>
</dbReference>
<proteinExistence type="inferred from homology"/>
<dbReference type="RefSeq" id="WP_014644775.1">
    <property type="nucleotide sequence ID" value="NC_017668.1"/>
</dbReference>
<feature type="transmembrane region" description="Helical" evidence="3">
    <location>
        <begin position="6"/>
        <end position="27"/>
    </location>
</feature>
<dbReference type="GO" id="GO:0016020">
    <property type="term" value="C:membrane"/>
    <property type="evidence" value="ECO:0007669"/>
    <property type="project" value="InterPro"/>
</dbReference>
<keyword evidence="6" id="KW-1185">Reference proteome</keyword>
<evidence type="ECO:0000313" key="5">
    <source>
        <dbReference type="EMBL" id="CCG46890.1"/>
    </source>
</evidence>
<dbReference type="eggNOG" id="ENOG5032Z8K">
    <property type="taxonomic scope" value="Bacteria"/>
</dbReference>
<sequence length="113" mass="12543">MGVATISWLLVVLLFTLLGAVGGYFFKKATSHGFALNTYFFKHLFVGCSFYGAGAILNIITLNYLPYTIVFPLTSITYVWTLVISYFLLKEVITLKKVIGVTLIIAGSFFLIL</sequence>
<feature type="domain" description="EamA" evidence="4">
    <location>
        <begin position="4"/>
        <end position="112"/>
    </location>
</feature>
<comment type="similarity">
    <text evidence="2">Belongs to the EamA transporter family.</text>
</comment>
<feature type="transmembrane region" description="Helical" evidence="3">
    <location>
        <begin position="67"/>
        <end position="88"/>
    </location>
</feature>
<evidence type="ECO:0000256" key="2">
    <source>
        <dbReference type="ARBA" id="ARBA00007362"/>
    </source>
</evidence>
<dbReference type="SUPFAM" id="SSF103481">
    <property type="entry name" value="Multidrug resistance efflux transporter EmrE"/>
    <property type="match status" value="1"/>
</dbReference>
<name>I0JRW9_HALH3</name>
<evidence type="ECO:0000259" key="4">
    <source>
        <dbReference type="Pfam" id="PF00892"/>
    </source>
</evidence>
<dbReference type="Pfam" id="PF00892">
    <property type="entry name" value="EamA"/>
    <property type="match status" value="1"/>
</dbReference>
<protein>
    <submittedName>
        <fullName evidence="5">Probable permease</fullName>
    </submittedName>
</protein>
<dbReference type="HOGENOM" id="CLU_131462_6_1_9"/>
<gene>
    <name evidence="5" type="ordered locus">HBHAL_4552</name>
</gene>
<dbReference type="KEGG" id="hhd:HBHAL_4552"/>
<dbReference type="EMBL" id="HE717023">
    <property type="protein sequence ID" value="CCG46890.1"/>
    <property type="molecule type" value="Genomic_DNA"/>
</dbReference>
<dbReference type="InterPro" id="IPR000620">
    <property type="entry name" value="EamA_dom"/>
</dbReference>
<feature type="transmembrane region" description="Helical" evidence="3">
    <location>
        <begin position="39"/>
        <end position="61"/>
    </location>
</feature>
<accession>I0JRW9</accession>
<comment type="subcellular location">
    <subcellularLocation>
        <location evidence="1">Endomembrane system</location>
        <topology evidence="1">Multi-pass membrane protein</topology>
    </subcellularLocation>
</comment>